<dbReference type="AlphaFoldDB" id="A0A934S364"/>
<feature type="region of interest" description="Disordered" evidence="1">
    <location>
        <begin position="1"/>
        <end position="22"/>
    </location>
</feature>
<proteinExistence type="predicted"/>
<gene>
    <name evidence="2" type="ORF">JIN85_03560</name>
</gene>
<evidence type="ECO:0000256" key="1">
    <source>
        <dbReference type="SAM" id="MobiDB-lite"/>
    </source>
</evidence>
<dbReference type="EMBL" id="JAENIJ010000004">
    <property type="protein sequence ID" value="MBK1881477.1"/>
    <property type="molecule type" value="Genomic_DNA"/>
</dbReference>
<reference evidence="2" key="1">
    <citation type="submission" date="2021-01" db="EMBL/GenBank/DDBJ databases">
        <title>Modified the classification status of verrucomicrobia.</title>
        <authorList>
            <person name="Feng X."/>
        </authorList>
    </citation>
    <scope>NUCLEOTIDE SEQUENCE</scope>
    <source>
        <strain evidence="2">KCTC 22041</strain>
    </source>
</reference>
<comment type="caution">
    <text evidence="2">The sequence shown here is derived from an EMBL/GenBank/DDBJ whole genome shotgun (WGS) entry which is preliminary data.</text>
</comment>
<dbReference type="Proteomes" id="UP000603141">
    <property type="component" value="Unassembled WGS sequence"/>
</dbReference>
<evidence type="ECO:0000313" key="3">
    <source>
        <dbReference type="Proteomes" id="UP000603141"/>
    </source>
</evidence>
<keyword evidence="3" id="KW-1185">Reference proteome</keyword>
<dbReference type="RefSeq" id="WP_200267724.1">
    <property type="nucleotide sequence ID" value="NZ_JAENIJ010000004.1"/>
</dbReference>
<sequence length="70" mass="7555">MSAKKKSNLKNPQQPARKGEIGYKGIYLKPSSTDYATFARTTALAMGKSEPTGSALKPNKLLLSLLNLES</sequence>
<evidence type="ECO:0000313" key="2">
    <source>
        <dbReference type="EMBL" id="MBK1881477.1"/>
    </source>
</evidence>
<protein>
    <submittedName>
        <fullName evidence="2">Uncharacterized protein</fullName>
    </submittedName>
</protein>
<organism evidence="2 3">
    <name type="scientific">Luteolibacter pohnpeiensis</name>
    <dbReference type="NCBI Taxonomy" id="454153"/>
    <lineage>
        <taxon>Bacteria</taxon>
        <taxon>Pseudomonadati</taxon>
        <taxon>Verrucomicrobiota</taxon>
        <taxon>Verrucomicrobiia</taxon>
        <taxon>Verrucomicrobiales</taxon>
        <taxon>Verrucomicrobiaceae</taxon>
        <taxon>Luteolibacter</taxon>
    </lineage>
</organism>
<accession>A0A934S364</accession>
<name>A0A934S364_9BACT</name>